<evidence type="ECO:0000256" key="1">
    <source>
        <dbReference type="ARBA" id="ARBA00022723"/>
    </source>
</evidence>
<dbReference type="PROSITE" id="PS50199">
    <property type="entry name" value="ZF_RANBP2_2"/>
    <property type="match status" value="1"/>
</dbReference>
<feature type="domain" description="RanBP2-type" evidence="5">
    <location>
        <begin position="24"/>
        <end position="53"/>
    </location>
</feature>
<sequence length="309" mass="35989">MASNGLSESYWAKPRPRRGQFDENAGDWKCHRCSFSNFSRRTICFRCNTAKCDYTSSRTENVTRFKTADVVTRGLEFSRFAPRKYSKTQKTQEVWTYVPRISQPFQDKTNRRNPAPIQLGLPYEVQHFILEMIRVILEEGCWAFGTRILPEMLYRLGYTCSEMVELSKWKELLPSHVSGNTITKIPNYTLLAGLSDAVKVRHAGTHRHLCDNADLQKKVYQSESLMYMFGDVSRQEKLRWLREEIHNWQVGQEGADRKRSKLEAALRLISEKPIHDMDWTPNSISLEELSEEGVTDHNYAEADDFMDID</sequence>
<protein>
    <recommendedName>
        <fullName evidence="5">RanBP2-type domain-containing protein</fullName>
    </recommendedName>
</protein>
<dbReference type="Gene3D" id="4.10.1060.10">
    <property type="entry name" value="Zinc finger, RanBP2-type"/>
    <property type="match status" value="1"/>
</dbReference>
<gene>
    <name evidence="6" type="ORF">BJ878DRAFT_422764</name>
</gene>
<dbReference type="PROSITE" id="PS01358">
    <property type="entry name" value="ZF_RANBP2_1"/>
    <property type="match status" value="1"/>
</dbReference>
<dbReference type="SUPFAM" id="SSF90209">
    <property type="entry name" value="Ran binding protein zinc finger-like"/>
    <property type="match status" value="1"/>
</dbReference>
<keyword evidence="3" id="KW-0862">Zinc</keyword>
<dbReference type="AlphaFoldDB" id="A0A9P8CEL3"/>
<dbReference type="OrthoDB" id="294702at2759"/>
<proteinExistence type="predicted"/>
<keyword evidence="1" id="KW-0479">Metal-binding</keyword>
<evidence type="ECO:0000256" key="2">
    <source>
        <dbReference type="ARBA" id="ARBA00022771"/>
    </source>
</evidence>
<dbReference type="GO" id="GO:0008270">
    <property type="term" value="F:zinc ion binding"/>
    <property type="evidence" value="ECO:0007669"/>
    <property type="project" value="UniProtKB-KW"/>
</dbReference>
<dbReference type="EMBL" id="MU253949">
    <property type="protein sequence ID" value="KAG9243810.1"/>
    <property type="molecule type" value="Genomic_DNA"/>
</dbReference>
<reference evidence="6" key="1">
    <citation type="journal article" date="2021" name="IMA Fungus">
        <title>Genomic characterization of three marine fungi, including Emericellopsis atlantica sp. nov. with signatures of a generalist lifestyle and marine biomass degradation.</title>
        <authorList>
            <person name="Hagestad O.C."/>
            <person name="Hou L."/>
            <person name="Andersen J.H."/>
            <person name="Hansen E.H."/>
            <person name="Altermark B."/>
            <person name="Li C."/>
            <person name="Kuhnert E."/>
            <person name="Cox R.J."/>
            <person name="Crous P.W."/>
            <person name="Spatafora J.W."/>
            <person name="Lail K."/>
            <person name="Amirebrahimi M."/>
            <person name="Lipzen A."/>
            <person name="Pangilinan J."/>
            <person name="Andreopoulos W."/>
            <person name="Hayes R.D."/>
            <person name="Ng V."/>
            <person name="Grigoriev I.V."/>
            <person name="Jackson S.A."/>
            <person name="Sutton T.D.S."/>
            <person name="Dobson A.D.W."/>
            <person name="Rama T."/>
        </authorList>
    </citation>
    <scope>NUCLEOTIDE SEQUENCE</scope>
    <source>
        <strain evidence="6">TRa3180A</strain>
    </source>
</reference>
<dbReference type="Pfam" id="PF00641">
    <property type="entry name" value="Zn_ribbon_RanBP"/>
    <property type="match status" value="1"/>
</dbReference>
<dbReference type="InterPro" id="IPR001876">
    <property type="entry name" value="Znf_RanBP2"/>
</dbReference>
<dbReference type="SMART" id="SM00547">
    <property type="entry name" value="ZnF_RBZ"/>
    <property type="match status" value="1"/>
</dbReference>
<evidence type="ECO:0000256" key="4">
    <source>
        <dbReference type="PROSITE-ProRule" id="PRU00322"/>
    </source>
</evidence>
<accession>A0A9P8CEL3</accession>
<keyword evidence="7" id="KW-1185">Reference proteome</keyword>
<dbReference type="Proteomes" id="UP000887226">
    <property type="component" value="Unassembled WGS sequence"/>
</dbReference>
<evidence type="ECO:0000313" key="7">
    <source>
        <dbReference type="Proteomes" id="UP000887226"/>
    </source>
</evidence>
<organism evidence="6 7">
    <name type="scientific">Calycina marina</name>
    <dbReference type="NCBI Taxonomy" id="1763456"/>
    <lineage>
        <taxon>Eukaryota</taxon>
        <taxon>Fungi</taxon>
        <taxon>Dikarya</taxon>
        <taxon>Ascomycota</taxon>
        <taxon>Pezizomycotina</taxon>
        <taxon>Leotiomycetes</taxon>
        <taxon>Helotiales</taxon>
        <taxon>Pezizellaceae</taxon>
        <taxon>Calycina</taxon>
    </lineage>
</organism>
<name>A0A9P8CEL3_9HELO</name>
<evidence type="ECO:0000256" key="3">
    <source>
        <dbReference type="ARBA" id="ARBA00022833"/>
    </source>
</evidence>
<comment type="caution">
    <text evidence="6">The sequence shown here is derived from an EMBL/GenBank/DDBJ whole genome shotgun (WGS) entry which is preliminary data.</text>
</comment>
<evidence type="ECO:0000313" key="6">
    <source>
        <dbReference type="EMBL" id="KAG9243810.1"/>
    </source>
</evidence>
<keyword evidence="2 4" id="KW-0863">Zinc-finger</keyword>
<dbReference type="InterPro" id="IPR036443">
    <property type="entry name" value="Znf_RanBP2_sf"/>
</dbReference>
<evidence type="ECO:0000259" key="5">
    <source>
        <dbReference type="PROSITE" id="PS50199"/>
    </source>
</evidence>